<dbReference type="Proteomes" id="UP000477911">
    <property type="component" value="Unassembled WGS sequence"/>
</dbReference>
<accession>A0A6L7GDK8</accession>
<sequence>MLLVEINQVASTLLPIEAFRDHLRLGSGFAEDGLQDGVLEAYLRAAIAALEGRTGQAFLQRDFIWTLEEWSDPEGVRVPVTPVRFIQEVRIYEDEATYSAITGDEFRITADSYFPVFRRTSGLLPTIPDNGKAEVLMTAGAATEWAVLPGDLAQAVLLLAAHYYEYRNDPGLSRGCMPFGVTALIERYRPIRLGKGIRA</sequence>
<name>A0A6L7GDK8_9RHOB</name>
<evidence type="ECO:0008006" key="3">
    <source>
        <dbReference type="Google" id="ProtNLM"/>
    </source>
</evidence>
<dbReference type="RefSeq" id="WP_160896962.1">
    <property type="nucleotide sequence ID" value="NZ_WUMU01000036.1"/>
</dbReference>
<organism evidence="1 2">
    <name type="scientific">Pseudooceanicola albus</name>
    <dbReference type="NCBI Taxonomy" id="2692189"/>
    <lineage>
        <taxon>Bacteria</taxon>
        <taxon>Pseudomonadati</taxon>
        <taxon>Pseudomonadota</taxon>
        <taxon>Alphaproteobacteria</taxon>
        <taxon>Rhodobacterales</taxon>
        <taxon>Paracoccaceae</taxon>
        <taxon>Pseudooceanicola</taxon>
    </lineage>
</organism>
<dbReference type="Gene3D" id="1.10.3230.30">
    <property type="entry name" value="Phage gp6-like head-tail connector protein"/>
    <property type="match status" value="1"/>
</dbReference>
<gene>
    <name evidence="1" type="ORF">GR170_23700</name>
</gene>
<evidence type="ECO:0000313" key="1">
    <source>
        <dbReference type="EMBL" id="MXN20843.1"/>
    </source>
</evidence>
<dbReference type="EMBL" id="WUMU01000036">
    <property type="protein sequence ID" value="MXN20843.1"/>
    <property type="molecule type" value="Genomic_DNA"/>
</dbReference>
<proteinExistence type="predicted"/>
<dbReference type="InterPro" id="IPR011738">
    <property type="entry name" value="Phage_CHP"/>
</dbReference>
<reference evidence="1 2" key="1">
    <citation type="submission" date="2019-12" db="EMBL/GenBank/DDBJ databases">
        <authorList>
            <person name="Li M."/>
        </authorList>
    </citation>
    <scope>NUCLEOTIDE SEQUENCE [LARGE SCALE GENOMIC DNA]</scope>
    <source>
        <strain evidence="1 2">GBMRC 2024</strain>
    </source>
</reference>
<keyword evidence="2" id="KW-1185">Reference proteome</keyword>
<evidence type="ECO:0000313" key="2">
    <source>
        <dbReference type="Proteomes" id="UP000477911"/>
    </source>
</evidence>
<protein>
    <recommendedName>
        <fullName evidence="3">Phage gp6-like head-tail connector protein</fullName>
    </recommendedName>
</protein>
<dbReference type="AlphaFoldDB" id="A0A6L7GDK8"/>
<dbReference type="NCBIfam" id="TIGR02215">
    <property type="entry name" value="phage_chp_gp8"/>
    <property type="match status" value="1"/>
</dbReference>
<comment type="caution">
    <text evidence="1">The sequence shown here is derived from an EMBL/GenBank/DDBJ whole genome shotgun (WGS) entry which is preliminary data.</text>
</comment>